<keyword evidence="2" id="KW-0808">Transferase</keyword>
<sequence>MLTDLKHYWKNAHEKIEKIQDVLLSQEELEKHSREVAVFHSTSDKMKSTKSLLHRLDSHYRTISAVYQEVNGYTKKQEEISPASQWLLDNFYKIEEQVKDIRLNIRRERFLKLRVLSEGHLVGYPRVYAIALELVSHTDGRLDEEVIKSFIRAYQSQQVLTIAEIWSLSLMLRIALIEKIRLLCEKIRKTEGSWRQAEALLNCEDDEVLNAIKDIFDASEKVNYSFIEHFLKAIRRQAYDKENLIKYIEERLKEHNKTLEYVIESEHQRQAARKVSMGNTIISLNLIGVLDWNEFFEELSVVEHILREETSGIYQQMDFESRDYYRGQIEKISHRYHISETKIAKAAVKCADQEAESPEKYSHVGYYLIDQGKQILFDELEIKDKPRYRKPASLSVYLFPICSITIGFTFFFMIYTYISAKNMAILWGLAAGLIALIPISEIAVMLTNRIVTKTIPPDFIPRYDFKEAIPLAFRTLVVIPTLLPDKGRVIDLLEQLEVYYLSNKKENIVFALAGDFKDSIQAEEPSDQEIIDEALKRVRMLNEKYGSEIFFFFHRHRQYAEGQERWMGWERKRGALLELNHLLAGEKATSYSIMSGNPNDGGPIKYVITLDADTRLPIDTAKKLIGMMAHPLNEPIIDQERRIVGEGYGLIQPRIDVSIESSNATVFARIYAGQGGIDPYTTANSDVYQDLYQEGIFTGKGIYDLTIFNKVLTDAIPDNLVLSHDLLEGSYIRTALASDLELIDDYPAKYCSYMMRLHRWVRGDWQLLQWLSARIRNREGKIVSNPLSALSKWKILDNLRRSLIPLGLLLTFSIGATLIPGNPLLWLALGTVTLLLPFMINLVDSIRIKINAQRYGLWGNFFQESIRTFYLAAFQLIFLPYQAYMMADAIIRTLFRLYRSNKNLLEWVTLADSEKKLKNDLISYIRRMAAIYPIILLLFVLMINGRLVYTITITALWIISPWAAYRISSERVKNIAALEEGDEMILKRITRKTWAYYEDLVGEEDNFLPPDNYQVYPPRGAARRTSPTNIGFYLLSVLSARDFGYITTARMLKRIQETISTIEKMETWRGHLYNWYDTQTLEVLRPQYVSTVDSGNFISYLAVTREGIKEYLQRPIIDERMIEGLRDTVSIEEDNNQLEMFILQEKIKEEKITLRQYASLINELINNQNHEIKGKERFSEQLMLMKKEMEYFFPSIVYQAKGNNPGEEFTFMNESWPKERIPSLMELEKIYESLLYQLNQKQEGNQALKETLSSYKQNVAQTVGQANDLIQRIDRIIAAADFKSLYDKKRQLLSIGYHAEEGKLTNAYYDLLASEIRTTSYFAISKGDIPKKHWYKLGRIFSVTDGSRALVSWTGTMFEYFMPFLTMKNYGRTLLDETYHTVIKAHQNYGRRRNVPWGISESGYYGFDMLLNYQYKAFGVPDIGLKRGLIDEIVVSPYSTLLALPLSPRESMENIRRFLEDDMEGIYGFYEAVDYTPERLNEKTKKKIVQSFMAHHLGMSIVSLNNYFNDYIMQKRFHRDPVVRAGETLLQERPPIRSIITKELKETPAENYLQDGNLIGAVRRYGLPEALPPRCHILSNGHYSVLLTEGGSGYSAKDDLQLTRWRQDPILGRFGTFIFINNLKANRIWSTTYEPLRDDPDGYQVIFGQDKAEYHRTDENISTHTEIIVSAEDPVEIRKVTITNHGTEEELLQITSYFETVMANQSSDIAHPAFSNLFVRTELLTEYDTLVASRRPRGHNQTTKWLFHCMKVEGNVQGGLQYETNRNHFIGRGKSIDRADAHKHPLKNYTGIAIDPIMSLRRTIKIKGGESAVIIYATGCEEARENLMELIKKYQDTSAVQRAAELALTRSQVELTYLNFRPQEIEIFSEAMPYLIYLNPGRRVYEEILKQNRKGQSGLWAYGISGDIPILLLTIKKIEDIDVLKEILRAHEYWRIKGLKVDLVILNEDESSYLQPLQQLINEVVYSSNERHLLNQPGGIFIRDANVVPEEDKVLFYAVARLIIKAELGPLRKQLTNIPREIALPPEKSFNGSNLKFLCPDIPIDVAFYNEYGGFSKDGKEYIIKLRDGMQTPAPWSNVVANKDFGFIVTESGSGFTWAENSRENKITPWSNDPVSDPPGEMIYIQDGETGEVWSVTPLPIRERGSYVIKHGMGYSTFLHNSHGIEQQLQMFVPAEDPIKINYITLKNSSSMKRRLRLTYYITPVMGVSDEMTRQYIMTNKSSEGGITITNSFQSDFPGRVTLMDTSENITSFTGDRQAFFGLTGDIALPEGLKREKLNNQVGAGLDPCGAIQCEVELDSGEQRELVFLMGQVKEERAVKSLTAHYKSIENCKTALREVGKLWQEYLHKIQVKTPDLSMDFMLNGWLLYQTIACRLWARSAFYQSGGAYGYRDQLQDAMNVMYPYPEAIKRQILLHCEHQFIEGDVQHWWHPGAGEKGIRTRFSDDLLWLPYATAEYFHHTQDRELLYQERYFLEEEPLQEGEDERYGIPRISQEKASVYDHCIRAIERSLRYGIHGIPLMGSGDWNDGMSTVGNKGRGESIWLGWFLYKILKSFAPICSLMKESDRAERYIKIAEEIAQNIEKNGWDGEWYLRAFYDDGSPLGSSQNTECIIDSLGQSWSIISGGGDLQRSKAAMRAVEDYLIKKEEGLILLFTPPFDDSDQEPGYIKGYVPGVRENGGQYTHAATWVIKAFAMAGEGDQAWNLYHMINPINHTRTPFECSVYKVEPYVIAADVYAVSPHIGRGGWTWYTGAAGWMYSVGMGDILGLRKEGNALYFEPCIPKDWAEYEIKYKHGNALYHILVKNPNGVNRHVRELSIDGIRLQGKKIELTDDQKNHYIEVILGD</sequence>
<dbReference type="InterPro" id="IPR008928">
    <property type="entry name" value="6-hairpin_glycosidase_sf"/>
</dbReference>
<protein>
    <submittedName>
        <fullName evidence="7">Cellobiose phosphorylase</fullName>
    </submittedName>
</protein>
<feature type="domain" description="Glycosyl hydrolase 94 supersandwich" evidence="4">
    <location>
        <begin position="2060"/>
        <end position="2328"/>
    </location>
</feature>
<dbReference type="CDD" id="cd11753">
    <property type="entry name" value="GH94N_ChvB_NdvB_2_like"/>
    <property type="match status" value="1"/>
</dbReference>
<organism evidence="7 8">
    <name type="scientific">Geosporobacter subterraneus DSM 17957</name>
    <dbReference type="NCBI Taxonomy" id="1121919"/>
    <lineage>
        <taxon>Bacteria</taxon>
        <taxon>Bacillati</taxon>
        <taxon>Bacillota</taxon>
        <taxon>Clostridia</taxon>
        <taxon>Peptostreptococcales</taxon>
        <taxon>Thermotaleaceae</taxon>
        <taxon>Geosporobacter</taxon>
    </lineage>
</organism>
<feature type="transmembrane region" description="Helical" evidence="3">
    <location>
        <begin position="921"/>
        <end position="940"/>
    </location>
</feature>
<dbReference type="Proteomes" id="UP000184536">
    <property type="component" value="Unassembled WGS sequence"/>
</dbReference>
<feature type="transmembrane region" description="Helical" evidence="3">
    <location>
        <begin position="394"/>
        <end position="418"/>
    </location>
</feature>
<dbReference type="Gene3D" id="2.70.98.40">
    <property type="entry name" value="Glycoside hydrolase, family 65, N-terminal domain"/>
    <property type="match status" value="2"/>
</dbReference>
<dbReference type="EMBL" id="FQZV01000035">
    <property type="protein sequence ID" value="SHJ68469.1"/>
    <property type="molecule type" value="Genomic_DNA"/>
</dbReference>
<evidence type="ECO:0000313" key="8">
    <source>
        <dbReference type="Proteomes" id="UP000184536"/>
    </source>
</evidence>
<dbReference type="SUPFAM" id="SSF74650">
    <property type="entry name" value="Galactose mutarotase-like"/>
    <property type="match status" value="2"/>
</dbReference>
<dbReference type="OrthoDB" id="9769991at2"/>
<dbReference type="InterPro" id="IPR037820">
    <property type="entry name" value="GH94N_NdvB"/>
</dbReference>
<feature type="domain" description="Glycosyl hydrolase 94 catalytic" evidence="6">
    <location>
        <begin position="2343"/>
        <end position="2767"/>
    </location>
</feature>
<dbReference type="InterPro" id="IPR010383">
    <property type="entry name" value="Glyco_hydrolase_94_b-supersand"/>
</dbReference>
<dbReference type="GO" id="GO:0016757">
    <property type="term" value="F:glycosyltransferase activity"/>
    <property type="evidence" value="ECO:0007669"/>
    <property type="project" value="UniProtKB-KW"/>
</dbReference>
<dbReference type="InterPro" id="IPR019282">
    <property type="entry name" value="Glycoamylase-like_cons_dom"/>
</dbReference>
<keyword evidence="3" id="KW-0812">Transmembrane</keyword>
<keyword evidence="1" id="KW-0328">Glycosyltransferase</keyword>
<dbReference type="Pfam" id="PF10091">
    <property type="entry name" value="Glycoamylase"/>
    <property type="match status" value="1"/>
</dbReference>
<name>A0A1M6LBC5_9FIRM</name>
<dbReference type="PANTHER" id="PTHR37469">
    <property type="entry name" value="CELLOBIONIC ACID PHOSPHORYLASE-RELATED"/>
    <property type="match status" value="1"/>
</dbReference>
<dbReference type="Pfam" id="PF17167">
    <property type="entry name" value="Glyco_hydro_94"/>
    <property type="match status" value="1"/>
</dbReference>
<proteinExistence type="predicted"/>
<dbReference type="Pfam" id="PF06165">
    <property type="entry name" value="GH94_b-supersand"/>
    <property type="match status" value="2"/>
</dbReference>
<dbReference type="RefSeq" id="WP_110941725.1">
    <property type="nucleotide sequence ID" value="NZ_FQZV01000035.1"/>
</dbReference>
<dbReference type="STRING" id="1121919.SAMN02745975_02638"/>
<feature type="transmembrane region" description="Helical" evidence="3">
    <location>
        <begin position="825"/>
        <end position="848"/>
    </location>
</feature>
<dbReference type="Gene3D" id="2.60.420.10">
    <property type="entry name" value="Maltose phosphorylase, domain 3"/>
    <property type="match status" value="1"/>
</dbReference>
<dbReference type="GO" id="GO:0005975">
    <property type="term" value="P:carbohydrate metabolic process"/>
    <property type="evidence" value="ECO:0007669"/>
    <property type="project" value="InterPro"/>
</dbReference>
<keyword evidence="3" id="KW-1133">Transmembrane helix</keyword>
<accession>A0A1M6LBC5</accession>
<dbReference type="SUPFAM" id="SSF48208">
    <property type="entry name" value="Six-hairpin glycosidases"/>
    <property type="match status" value="1"/>
</dbReference>
<dbReference type="InterPro" id="IPR011013">
    <property type="entry name" value="Gal_mutarotase_sf_dom"/>
</dbReference>
<feature type="transmembrane region" description="Helical" evidence="3">
    <location>
        <begin position="424"/>
        <end position="446"/>
    </location>
</feature>
<evidence type="ECO:0000313" key="7">
    <source>
        <dbReference type="EMBL" id="SHJ68469.1"/>
    </source>
</evidence>
<dbReference type="Gene3D" id="1.50.10.10">
    <property type="match status" value="1"/>
</dbReference>
<dbReference type="CDD" id="cd11756">
    <property type="entry name" value="GH94N_ChvB_NdvB_1_like"/>
    <property type="match status" value="1"/>
</dbReference>
<dbReference type="Gene3D" id="1.50.10.140">
    <property type="match status" value="2"/>
</dbReference>
<dbReference type="SMART" id="SM01068">
    <property type="entry name" value="CBM_X"/>
    <property type="match status" value="2"/>
</dbReference>
<feature type="transmembrane region" description="Helical" evidence="3">
    <location>
        <begin position="802"/>
        <end position="819"/>
    </location>
</feature>
<feature type="domain" description="Glycosyl hydrolase 94 supersandwich" evidence="4">
    <location>
        <begin position="1564"/>
        <end position="1836"/>
    </location>
</feature>
<dbReference type="InterPro" id="IPR037018">
    <property type="entry name" value="GH65_N"/>
</dbReference>
<reference evidence="8" key="1">
    <citation type="submission" date="2016-11" db="EMBL/GenBank/DDBJ databases">
        <authorList>
            <person name="Varghese N."/>
            <person name="Submissions S."/>
        </authorList>
    </citation>
    <scope>NUCLEOTIDE SEQUENCE [LARGE SCALE GENOMIC DNA]</scope>
    <source>
        <strain evidence="8">DSM 17957</strain>
    </source>
</reference>
<gene>
    <name evidence="7" type="ORF">SAMN02745975_02638</name>
</gene>
<evidence type="ECO:0000256" key="2">
    <source>
        <dbReference type="ARBA" id="ARBA00022679"/>
    </source>
</evidence>
<dbReference type="InterPro" id="IPR037824">
    <property type="entry name" value="GH94N_2_NdvB"/>
</dbReference>
<evidence type="ECO:0000259" key="4">
    <source>
        <dbReference type="Pfam" id="PF06165"/>
    </source>
</evidence>
<dbReference type="InterPro" id="IPR033432">
    <property type="entry name" value="GH94_catalytic"/>
</dbReference>
<dbReference type="GO" id="GO:0030246">
    <property type="term" value="F:carbohydrate binding"/>
    <property type="evidence" value="ECO:0007669"/>
    <property type="project" value="InterPro"/>
</dbReference>
<dbReference type="InterPro" id="IPR052047">
    <property type="entry name" value="GH94_Enzymes"/>
</dbReference>
<evidence type="ECO:0000259" key="6">
    <source>
        <dbReference type="Pfam" id="PF17167"/>
    </source>
</evidence>
<evidence type="ECO:0000259" key="5">
    <source>
        <dbReference type="Pfam" id="PF10091"/>
    </source>
</evidence>
<dbReference type="InterPro" id="IPR012341">
    <property type="entry name" value="6hp_glycosidase-like_sf"/>
</dbReference>
<evidence type="ECO:0000256" key="3">
    <source>
        <dbReference type="SAM" id="Phobius"/>
    </source>
</evidence>
<keyword evidence="3" id="KW-0472">Membrane</keyword>
<keyword evidence="8" id="KW-1185">Reference proteome</keyword>
<dbReference type="PANTHER" id="PTHR37469:SF2">
    <property type="entry name" value="CELLOBIONIC ACID PHOSPHORYLASE"/>
    <property type="match status" value="1"/>
</dbReference>
<evidence type="ECO:0000256" key="1">
    <source>
        <dbReference type="ARBA" id="ARBA00022676"/>
    </source>
</evidence>
<feature type="domain" description="Glycoamylase-like" evidence="5">
    <location>
        <begin position="1332"/>
        <end position="1519"/>
    </location>
</feature>